<feature type="domain" description="Histidine kinase" evidence="12">
    <location>
        <begin position="99"/>
        <end position="309"/>
    </location>
</feature>
<dbReference type="GO" id="GO:0005886">
    <property type="term" value="C:plasma membrane"/>
    <property type="evidence" value="ECO:0007669"/>
    <property type="project" value="UniProtKB-SubCell"/>
</dbReference>
<evidence type="ECO:0000256" key="6">
    <source>
        <dbReference type="ARBA" id="ARBA00022741"/>
    </source>
</evidence>
<dbReference type="EC" id="2.7.13.3" evidence="3"/>
<dbReference type="CDD" id="cd00075">
    <property type="entry name" value="HATPase"/>
    <property type="match status" value="1"/>
</dbReference>
<dbReference type="InterPro" id="IPR003661">
    <property type="entry name" value="HisK_dim/P_dom"/>
</dbReference>
<evidence type="ECO:0000256" key="10">
    <source>
        <dbReference type="ARBA" id="ARBA00039401"/>
    </source>
</evidence>
<sequence length="309" mass="32536">MSDRRGVALGVASAAPIGLCAIAAAAMTAAGDPRVLAIDLALPGAVLIAGALVSAVPAFMLVVHRQRRRESARVQAAVADAAAQATQQERANHQRFLSRLDHELKNPLTAIRATAAAAQSDSALDEWRVIDTQATKLSALVRDLRKLAELETRALDLEVVDLEQLLTEAMAALSIQNPAAGARMSLAVTRVPWPVPPLTADLDLLSLAIDNVLANAAKYSAHGPIEVRLREQDGWAVIDIADAGRGIPAADLPTVFDELARAQNARDVTGSGIGLTLVATIMRRHGGDVSIRSAEGAGTVLTLRLPIRR</sequence>
<dbReference type="Gene3D" id="1.10.287.130">
    <property type="match status" value="1"/>
</dbReference>
<dbReference type="Pfam" id="PF00512">
    <property type="entry name" value="HisKA"/>
    <property type="match status" value="1"/>
</dbReference>
<dbReference type="GO" id="GO:0000155">
    <property type="term" value="F:phosphorelay sensor kinase activity"/>
    <property type="evidence" value="ECO:0007669"/>
    <property type="project" value="InterPro"/>
</dbReference>
<organism evidence="13 14">
    <name type="scientific">Microbacterium oxydans</name>
    <dbReference type="NCBI Taxonomy" id="82380"/>
    <lineage>
        <taxon>Bacteria</taxon>
        <taxon>Bacillati</taxon>
        <taxon>Actinomycetota</taxon>
        <taxon>Actinomycetes</taxon>
        <taxon>Micrococcales</taxon>
        <taxon>Microbacteriaceae</taxon>
        <taxon>Microbacterium</taxon>
    </lineage>
</organism>
<keyword evidence="4" id="KW-0597">Phosphoprotein</keyword>
<dbReference type="SMART" id="SM00388">
    <property type="entry name" value="HisKA"/>
    <property type="match status" value="1"/>
</dbReference>
<dbReference type="EMBL" id="JYIW01000004">
    <property type="protein sequence ID" value="KJL34367.1"/>
    <property type="molecule type" value="Genomic_DNA"/>
</dbReference>
<dbReference type="OrthoDB" id="9786919at2"/>
<name>A0A0F0LMB6_9MICO</name>
<evidence type="ECO:0000313" key="14">
    <source>
        <dbReference type="Proteomes" id="UP000033640"/>
    </source>
</evidence>
<protein>
    <recommendedName>
        <fullName evidence="10">Sensor-like histidine kinase SenX3</fullName>
        <ecNumber evidence="3">2.7.13.3</ecNumber>
    </recommendedName>
</protein>
<evidence type="ECO:0000256" key="7">
    <source>
        <dbReference type="ARBA" id="ARBA00022777"/>
    </source>
</evidence>
<dbReference type="Gene3D" id="3.30.565.10">
    <property type="entry name" value="Histidine kinase-like ATPase, C-terminal domain"/>
    <property type="match status" value="1"/>
</dbReference>
<evidence type="ECO:0000256" key="5">
    <source>
        <dbReference type="ARBA" id="ARBA00022679"/>
    </source>
</evidence>
<dbReference type="PANTHER" id="PTHR42878">
    <property type="entry name" value="TWO-COMPONENT HISTIDINE KINASE"/>
    <property type="match status" value="1"/>
</dbReference>
<dbReference type="GO" id="GO:0005524">
    <property type="term" value="F:ATP binding"/>
    <property type="evidence" value="ECO:0007669"/>
    <property type="project" value="UniProtKB-KW"/>
</dbReference>
<dbReference type="InterPro" id="IPR003594">
    <property type="entry name" value="HATPase_dom"/>
</dbReference>
<evidence type="ECO:0000256" key="11">
    <source>
        <dbReference type="SAM" id="Phobius"/>
    </source>
</evidence>
<comment type="catalytic activity">
    <reaction evidence="1">
        <text>ATP + protein L-histidine = ADP + protein N-phospho-L-histidine.</text>
        <dbReference type="EC" id="2.7.13.3"/>
    </reaction>
</comment>
<dbReference type="PRINTS" id="PR00344">
    <property type="entry name" value="BCTRLSENSOR"/>
</dbReference>
<dbReference type="AlphaFoldDB" id="A0A0F0LMB6"/>
<reference evidence="13 14" key="1">
    <citation type="submission" date="2015-02" db="EMBL/GenBank/DDBJ databases">
        <title>Draft genome sequences of ten Microbacterium spp. with emphasis on heavy metal contaminated environments.</title>
        <authorList>
            <person name="Corretto E."/>
        </authorList>
    </citation>
    <scope>NUCLEOTIDE SEQUENCE [LARGE SCALE GENOMIC DNA]</scope>
    <source>
        <strain evidence="13 14">BEL4b</strain>
    </source>
</reference>
<dbReference type="GO" id="GO:0000156">
    <property type="term" value="F:phosphorelay response regulator activity"/>
    <property type="evidence" value="ECO:0007669"/>
    <property type="project" value="TreeGrafter"/>
</dbReference>
<keyword evidence="7 13" id="KW-0418">Kinase</keyword>
<keyword evidence="11" id="KW-1133">Transmembrane helix</keyword>
<dbReference type="InterPro" id="IPR005467">
    <property type="entry name" value="His_kinase_dom"/>
</dbReference>
<evidence type="ECO:0000259" key="12">
    <source>
        <dbReference type="PROSITE" id="PS50109"/>
    </source>
</evidence>
<dbReference type="InterPro" id="IPR036890">
    <property type="entry name" value="HATPase_C_sf"/>
</dbReference>
<dbReference type="SMART" id="SM00387">
    <property type="entry name" value="HATPase_c"/>
    <property type="match status" value="1"/>
</dbReference>
<keyword evidence="9" id="KW-0902">Two-component regulatory system</keyword>
<dbReference type="RefSeq" id="WP_045277457.1">
    <property type="nucleotide sequence ID" value="NZ_CAKKLT010000080.1"/>
</dbReference>
<keyword evidence="8" id="KW-0067">ATP-binding</keyword>
<accession>A0A0F0LMB6</accession>
<dbReference type="InterPro" id="IPR004358">
    <property type="entry name" value="Sig_transdc_His_kin-like_C"/>
</dbReference>
<evidence type="ECO:0000256" key="2">
    <source>
        <dbReference type="ARBA" id="ARBA00004236"/>
    </source>
</evidence>
<evidence type="ECO:0000256" key="1">
    <source>
        <dbReference type="ARBA" id="ARBA00000085"/>
    </source>
</evidence>
<dbReference type="GO" id="GO:0007234">
    <property type="term" value="P:osmosensory signaling via phosphorelay pathway"/>
    <property type="evidence" value="ECO:0007669"/>
    <property type="project" value="TreeGrafter"/>
</dbReference>
<dbReference type="PATRIC" id="fig|82380.11.peg.12"/>
<dbReference type="Proteomes" id="UP000033640">
    <property type="component" value="Unassembled WGS sequence"/>
</dbReference>
<dbReference type="InterPro" id="IPR050351">
    <property type="entry name" value="BphY/WalK/GraS-like"/>
</dbReference>
<dbReference type="PANTHER" id="PTHR42878:SF7">
    <property type="entry name" value="SENSOR HISTIDINE KINASE GLRK"/>
    <property type="match status" value="1"/>
</dbReference>
<evidence type="ECO:0000313" key="13">
    <source>
        <dbReference type="EMBL" id="KJL34367.1"/>
    </source>
</evidence>
<keyword evidence="6" id="KW-0547">Nucleotide-binding</keyword>
<feature type="transmembrane region" description="Helical" evidence="11">
    <location>
        <begin position="40"/>
        <end position="63"/>
    </location>
</feature>
<comment type="subcellular location">
    <subcellularLocation>
        <location evidence="2">Cell membrane</location>
    </subcellularLocation>
</comment>
<keyword evidence="11" id="KW-0812">Transmembrane</keyword>
<evidence type="ECO:0000256" key="9">
    <source>
        <dbReference type="ARBA" id="ARBA00023012"/>
    </source>
</evidence>
<proteinExistence type="predicted"/>
<keyword evidence="5 13" id="KW-0808">Transferase</keyword>
<evidence type="ECO:0000256" key="3">
    <source>
        <dbReference type="ARBA" id="ARBA00012438"/>
    </source>
</evidence>
<gene>
    <name evidence="13" type="primary">yycG</name>
    <name evidence="13" type="ORF">RS83_00013</name>
</gene>
<keyword evidence="11" id="KW-0472">Membrane</keyword>
<dbReference type="GO" id="GO:0030295">
    <property type="term" value="F:protein kinase activator activity"/>
    <property type="evidence" value="ECO:0007669"/>
    <property type="project" value="TreeGrafter"/>
</dbReference>
<evidence type="ECO:0000256" key="8">
    <source>
        <dbReference type="ARBA" id="ARBA00022840"/>
    </source>
</evidence>
<dbReference type="SUPFAM" id="SSF47384">
    <property type="entry name" value="Homodimeric domain of signal transducing histidine kinase"/>
    <property type="match status" value="1"/>
</dbReference>
<dbReference type="InterPro" id="IPR036097">
    <property type="entry name" value="HisK_dim/P_sf"/>
</dbReference>
<dbReference type="SUPFAM" id="SSF55874">
    <property type="entry name" value="ATPase domain of HSP90 chaperone/DNA topoisomerase II/histidine kinase"/>
    <property type="match status" value="1"/>
</dbReference>
<evidence type="ECO:0000256" key="4">
    <source>
        <dbReference type="ARBA" id="ARBA00022553"/>
    </source>
</evidence>
<dbReference type="PROSITE" id="PS50109">
    <property type="entry name" value="HIS_KIN"/>
    <property type="match status" value="1"/>
</dbReference>
<comment type="caution">
    <text evidence="13">The sequence shown here is derived from an EMBL/GenBank/DDBJ whole genome shotgun (WGS) entry which is preliminary data.</text>
</comment>
<dbReference type="Pfam" id="PF02518">
    <property type="entry name" value="HATPase_c"/>
    <property type="match status" value="1"/>
</dbReference>